<dbReference type="HOGENOM" id="CLU_2959434_0_0_6"/>
<dbReference type="EMBL" id="CP007029">
    <property type="protein sequence ID" value="AHE99300.1"/>
    <property type="molecule type" value="Genomic_DNA"/>
</dbReference>
<evidence type="ECO:0000313" key="2">
    <source>
        <dbReference type="EMBL" id="AHE99300.1"/>
    </source>
</evidence>
<accession>W0DR20</accession>
<dbReference type="PROSITE" id="PS50801">
    <property type="entry name" value="STAS"/>
    <property type="match status" value="1"/>
</dbReference>
<dbReference type="STRING" id="713585.THITH_14600"/>
<gene>
    <name evidence="2" type="ORF">THITH_14600</name>
</gene>
<dbReference type="Gene3D" id="3.30.750.24">
    <property type="entry name" value="STAS domain"/>
    <property type="match status" value="1"/>
</dbReference>
<dbReference type="Proteomes" id="UP000005289">
    <property type="component" value="Chromosome"/>
</dbReference>
<name>W0DR20_9GAMM</name>
<dbReference type="Pfam" id="PF13466">
    <property type="entry name" value="STAS_2"/>
    <property type="match status" value="1"/>
</dbReference>
<dbReference type="InterPro" id="IPR002645">
    <property type="entry name" value="STAS_dom"/>
</dbReference>
<evidence type="ECO:0000259" key="1">
    <source>
        <dbReference type="PROSITE" id="PS50801"/>
    </source>
</evidence>
<feature type="domain" description="STAS" evidence="1">
    <location>
        <begin position="1"/>
        <end position="59"/>
    </location>
</feature>
<keyword evidence="3" id="KW-1185">Reference proteome</keyword>
<dbReference type="InterPro" id="IPR036513">
    <property type="entry name" value="STAS_dom_sf"/>
</dbReference>
<dbReference type="KEGG" id="tti:THITH_14600"/>
<sequence length="59" mass="6613">MDLSGATRVDSAGVALLVEFWRQRERVGGRLVWTAVPEGLRPLLVLYHLESLLEPDRPA</sequence>
<dbReference type="AlphaFoldDB" id="W0DR20"/>
<protein>
    <submittedName>
        <fullName evidence="2">Anti-sigma B factor antagonist</fullName>
    </submittedName>
</protein>
<proteinExistence type="predicted"/>
<organism evidence="2 3">
    <name type="scientific">Thioalkalivibrio paradoxus ARh 1</name>
    <dbReference type="NCBI Taxonomy" id="713585"/>
    <lineage>
        <taxon>Bacteria</taxon>
        <taxon>Pseudomonadati</taxon>
        <taxon>Pseudomonadota</taxon>
        <taxon>Gammaproteobacteria</taxon>
        <taxon>Chromatiales</taxon>
        <taxon>Ectothiorhodospiraceae</taxon>
        <taxon>Thioalkalivibrio</taxon>
    </lineage>
</organism>
<dbReference type="InterPro" id="IPR058548">
    <property type="entry name" value="MlaB-like_STAS"/>
</dbReference>
<reference evidence="2 3" key="1">
    <citation type="submission" date="2013-12" db="EMBL/GenBank/DDBJ databases">
        <authorList>
            <consortium name="DOE Joint Genome Institute"/>
            <person name="Muyzer G."/>
            <person name="Huntemann M."/>
            <person name="Han J."/>
            <person name="Chen A."/>
            <person name="Kyrpides N."/>
            <person name="Mavromatis K."/>
            <person name="Markowitz V."/>
            <person name="Palaniappan K."/>
            <person name="Ivanova N."/>
            <person name="Schaumberg A."/>
            <person name="Pati A."/>
            <person name="Liolios K."/>
            <person name="Nordberg H.P."/>
            <person name="Cantor M.N."/>
            <person name="Hua S.X."/>
            <person name="Woyke T."/>
        </authorList>
    </citation>
    <scope>NUCLEOTIDE SEQUENCE [LARGE SCALE GENOMIC DNA]</scope>
    <source>
        <strain evidence="2 3">ARh 1</strain>
    </source>
</reference>
<dbReference type="SUPFAM" id="SSF52091">
    <property type="entry name" value="SpoIIaa-like"/>
    <property type="match status" value="1"/>
</dbReference>
<evidence type="ECO:0000313" key="3">
    <source>
        <dbReference type="Proteomes" id="UP000005289"/>
    </source>
</evidence>